<dbReference type="GO" id="GO:0006388">
    <property type="term" value="P:tRNA splicing, via endonucleolytic cleavage and ligation"/>
    <property type="evidence" value="ECO:0007669"/>
    <property type="project" value="InterPro"/>
</dbReference>
<dbReference type="Pfam" id="PF00561">
    <property type="entry name" value="Abhydrolase_1"/>
    <property type="match status" value="1"/>
</dbReference>
<feature type="compositionally biased region" description="Polar residues" evidence="1">
    <location>
        <begin position="518"/>
        <end position="527"/>
    </location>
</feature>
<dbReference type="Pfam" id="PF08302">
    <property type="entry name" value="tRNA_lig_CPD"/>
    <property type="match status" value="1"/>
</dbReference>
<evidence type="ECO:0008006" key="6">
    <source>
        <dbReference type="Google" id="ProtNLM"/>
    </source>
</evidence>
<dbReference type="STRING" id="93759.A0A1R3I3W7"/>
<dbReference type="InterPro" id="IPR015965">
    <property type="entry name" value="tRNA_lig_PDEase"/>
</dbReference>
<protein>
    <recommendedName>
        <fullName evidence="6">tRNA ligase phosphodiesterase domain-containing protein</fullName>
    </recommendedName>
</protein>
<organism evidence="4 5">
    <name type="scientific">Corchorus olitorius</name>
    <dbReference type="NCBI Taxonomy" id="93759"/>
    <lineage>
        <taxon>Eukaryota</taxon>
        <taxon>Viridiplantae</taxon>
        <taxon>Streptophyta</taxon>
        <taxon>Embryophyta</taxon>
        <taxon>Tracheophyta</taxon>
        <taxon>Spermatophyta</taxon>
        <taxon>Magnoliopsida</taxon>
        <taxon>eudicotyledons</taxon>
        <taxon>Gunneridae</taxon>
        <taxon>Pentapetalae</taxon>
        <taxon>rosids</taxon>
        <taxon>malvids</taxon>
        <taxon>Malvales</taxon>
        <taxon>Malvaceae</taxon>
        <taxon>Grewioideae</taxon>
        <taxon>Apeibeae</taxon>
        <taxon>Corchorus</taxon>
    </lineage>
</organism>
<proteinExistence type="predicted"/>
<evidence type="ECO:0000256" key="1">
    <source>
        <dbReference type="SAM" id="MobiDB-lite"/>
    </source>
</evidence>
<feature type="domain" description="AB hydrolase-1" evidence="2">
    <location>
        <begin position="188"/>
        <end position="457"/>
    </location>
</feature>
<name>A0A1R3I3W7_9ROSI</name>
<evidence type="ECO:0000313" key="4">
    <source>
        <dbReference type="EMBL" id="OMO77264.1"/>
    </source>
</evidence>
<evidence type="ECO:0000259" key="2">
    <source>
        <dbReference type="Pfam" id="PF00561"/>
    </source>
</evidence>
<dbReference type="Gene3D" id="3.40.50.1820">
    <property type="entry name" value="alpha/beta hydrolase"/>
    <property type="match status" value="1"/>
</dbReference>
<gene>
    <name evidence="4" type="ORF">COLO4_25248</name>
</gene>
<dbReference type="GO" id="GO:0003972">
    <property type="term" value="F:RNA ligase (ATP) activity"/>
    <property type="evidence" value="ECO:0007669"/>
    <property type="project" value="InterPro"/>
</dbReference>
<feature type="domain" description="tRNA ligase phosphodiesterase" evidence="3">
    <location>
        <begin position="1429"/>
        <end position="1568"/>
    </location>
</feature>
<keyword evidence="5" id="KW-1185">Reference proteome</keyword>
<dbReference type="Proteomes" id="UP000187203">
    <property type="component" value="Unassembled WGS sequence"/>
</dbReference>
<evidence type="ECO:0000259" key="3">
    <source>
        <dbReference type="Pfam" id="PF08302"/>
    </source>
</evidence>
<sequence length="1586" mass="178661">MEGGDQEDEHLYRTAYAGVGPAKAPSFKDVAREFMKGLLEMSVEFGRGCRDVVRQSLVTEDSFLVKNFGKDSYIGRKIKVPYDNTLRKFKFFSEYLVPEDKNPLHAWSVILFVFFLALAVLSVSIEHDTAIPVAKKVYIHPPSADRIMLPDGRYMAYREQGVSGDRARFTMITPHSFLSSRLAGIPGLKASLLEEFGVRLLTYDLPGFGESDPHPKRNLESSASDMLFLADALGVGDKFWVVGYSSGSLHAWAALKYIPDRLAGAAMFAPMVSPYDSLMNRAEKYGIWEKWTRKRKFLYFLARRFPRSLSFFYRRRFLSGKHGQIDQWLALTLGRRDRALIEDPVYEEFWQRDVEESIRQGNAKPFVEEAVLQVSNWGFSLADLKLQKKQKGNGILSMIKYLLSGSEEEYTGFLGPIHIWQGMDDRVVPPSMTDFVHRVLPGAAVHKLPYEGHFTYLYFCDECHRQIFTTLFGTPQGPLNNTVEVEQTSFDDIEAQEEQRRAGNREQKWKEKPKPKPDTSSSAANTDNLINKVGGFSISEHNGQIWKPKSYGTVTGPTAVADVQAEKTTVDFSKILKPNLLENFNVDNSTYSHAQIRATFYPKFENEKSDQEIRTRMIEMVSKGLATLEVSLKHSGSLFMYAGNEGGAYAKNSFGNIYTAVGVFVLGRMFREAWGTKAGEKQAQFNDFIERNRMCISMELVTAVLGDHGQRPREDYAVVTAVTELGNGKPKFYSTPEVIAFCRKWRLPTNHIWLFSTRKSATSFFAAYDALCEEGTATSVCRALDEVADISVPGSKDHIKAQGEILEGLVARIVSHESSKHMEEVLKDHPPPPADGAGMDMGPSLREICAANRSDEQQQIKALLQNVGSSFCPDHSDWNADSHSRNADRSVLAKFLQAHPADYSTTKLQEMIRLMREKRFPAAFKCYHNFHKAESVSSDNLFYKMVVHVHSDSGFRRYQKEMRHKPGLWPLYRGFFVDINLFKANKERAAEIAKINNDLVGNVNNDSGSSTRDGLADEDANLMIKLKFLTYKLRTFLIRNGLSILFKDGPAAYKAYYLRQMKIWGTSPGKQRELSKMLDEWAVYIRRKCGNKQLSSSVYLSEAEPFLEQYAKRSPQNQALIGAAGNMVRTEDFLAIVEGGQDEEGDLATEREAEAASLSPSVKDTIQKNQGLIVFFPGIPGCAKSALCREILNAPGGLGDDRPVQSLMGDLIKGRYWPKVADERKRKPSSIILADKNAPNEEVWQQIENMCHSTRASAVPVIPDSEGTDSNPFSLDALAVFMFRVLQRVNHPGNLDKASPNAGYVLLMFYHLYEGKSRKYFEDELVERFGSLVKMPLLKPDRNPLPVPLRSVLEEGINLYDLHTRRHGRLESTKGSYAQEWVKWEKKLRDSMSAHSEYLNSIQVPFEFAVEQVLEQLRKVARGEYIIPSAEKRKLGSIVFAAVNLPIAEIQSLLNKLSGKNAVIEAFLKDKHMENMLKRAHVTLAHKRSHGVAAVANYGLYLHRQVPVELTALLFTDKMAAFEAQLGSVDGEKIVSKNQWPHITIWTGEGVAPKEANTLTQLHSEGKATRVEISPPITISGTLEFY</sequence>
<dbReference type="InterPro" id="IPR038837">
    <property type="entry name" value="tRNA_ligase_1"/>
</dbReference>
<reference evidence="5" key="1">
    <citation type="submission" date="2013-09" db="EMBL/GenBank/DDBJ databases">
        <title>Corchorus olitorius genome sequencing.</title>
        <authorList>
            <person name="Alam M."/>
            <person name="Haque M.S."/>
            <person name="Islam M.S."/>
            <person name="Emdad E.M."/>
            <person name="Islam M.M."/>
            <person name="Ahmed B."/>
            <person name="Halim A."/>
            <person name="Hossen Q.M.M."/>
            <person name="Hossain M.Z."/>
            <person name="Ahmed R."/>
            <person name="Khan M.M."/>
            <person name="Islam R."/>
            <person name="Rashid M.M."/>
            <person name="Khan S.A."/>
            <person name="Rahman M.S."/>
            <person name="Alam M."/>
            <person name="Yahiya A.S."/>
            <person name="Khan M.S."/>
            <person name="Azam M.S."/>
            <person name="Haque T."/>
            <person name="Lashkar M.Z.H."/>
            <person name="Akhand A.I."/>
            <person name="Morshed G."/>
            <person name="Roy S."/>
            <person name="Uddin K.S."/>
            <person name="Rabeya T."/>
            <person name="Hossain A.S."/>
            <person name="Chowdhury A."/>
            <person name="Snigdha A.R."/>
            <person name="Mortoza M.S."/>
            <person name="Matin S.A."/>
            <person name="Hoque S.M.E."/>
            <person name="Islam M.K."/>
            <person name="Roy D.K."/>
            <person name="Haider R."/>
            <person name="Moosa M.M."/>
            <person name="Elias S.M."/>
            <person name="Hasan A.M."/>
            <person name="Jahan S."/>
            <person name="Shafiuddin M."/>
            <person name="Mahmood N."/>
            <person name="Shommy N.S."/>
        </authorList>
    </citation>
    <scope>NUCLEOTIDE SEQUENCE [LARGE SCALE GENOMIC DNA]</scope>
    <source>
        <strain evidence="5">cv. O-4</strain>
    </source>
</reference>
<dbReference type="GO" id="GO:0005524">
    <property type="term" value="F:ATP binding"/>
    <property type="evidence" value="ECO:0007669"/>
    <property type="project" value="InterPro"/>
</dbReference>
<dbReference type="InterPro" id="IPR029058">
    <property type="entry name" value="AB_hydrolase_fold"/>
</dbReference>
<dbReference type="OrthoDB" id="1912039at2759"/>
<accession>A0A1R3I3W7</accession>
<feature type="region of interest" description="Disordered" evidence="1">
    <location>
        <begin position="497"/>
        <end position="527"/>
    </location>
</feature>
<evidence type="ECO:0000313" key="5">
    <source>
        <dbReference type="Proteomes" id="UP000187203"/>
    </source>
</evidence>
<dbReference type="PANTHER" id="PTHR35460:SF1">
    <property type="entry name" value="TRNA LIGASE 1"/>
    <property type="match status" value="1"/>
</dbReference>
<comment type="caution">
    <text evidence="4">The sequence shown here is derived from an EMBL/GenBank/DDBJ whole genome shotgun (WGS) entry which is preliminary data.</text>
</comment>
<dbReference type="SUPFAM" id="SSF53474">
    <property type="entry name" value="alpha/beta-Hydrolases"/>
    <property type="match status" value="1"/>
</dbReference>
<feature type="compositionally biased region" description="Basic and acidic residues" evidence="1">
    <location>
        <begin position="497"/>
        <end position="517"/>
    </location>
</feature>
<dbReference type="InterPro" id="IPR000073">
    <property type="entry name" value="AB_hydrolase_1"/>
</dbReference>
<dbReference type="EMBL" id="AWUE01018977">
    <property type="protein sequence ID" value="OMO77264.1"/>
    <property type="molecule type" value="Genomic_DNA"/>
</dbReference>
<dbReference type="PANTHER" id="PTHR35460">
    <property type="entry name" value="TRNA LIGASE 1"/>
    <property type="match status" value="1"/>
</dbReference>